<evidence type="ECO:0000256" key="1">
    <source>
        <dbReference type="ARBA" id="ARBA00004657"/>
    </source>
</evidence>
<name>N6URC7_DENPD</name>
<evidence type="ECO:0000256" key="11">
    <source>
        <dbReference type="SAM" id="MobiDB-lite"/>
    </source>
</evidence>
<dbReference type="PANTHER" id="PTHR46349:SF7">
    <property type="entry name" value="MYOSIN TAIL DOMAIN-CONTAINING PROTEIN"/>
    <property type="match status" value="1"/>
</dbReference>
<feature type="coiled-coil region" evidence="10">
    <location>
        <begin position="38"/>
        <end position="79"/>
    </location>
</feature>
<evidence type="ECO:0000256" key="6">
    <source>
        <dbReference type="ARBA" id="ARBA00023123"/>
    </source>
</evidence>
<keyword evidence="7" id="KW-0505">Motor protein</keyword>
<accession>N6URC7</accession>
<evidence type="ECO:0000256" key="4">
    <source>
        <dbReference type="ARBA" id="ARBA00022490"/>
    </source>
</evidence>
<gene>
    <name evidence="12" type="ORF">YQE_02275</name>
</gene>
<comment type="subcellular location">
    <subcellularLocation>
        <location evidence="1">Cytoplasm</location>
        <location evidence="1">Myofibril</location>
    </subcellularLocation>
</comment>
<evidence type="ECO:0000256" key="10">
    <source>
        <dbReference type="SAM" id="Coils"/>
    </source>
</evidence>
<keyword evidence="4" id="KW-0963">Cytoplasm</keyword>
<evidence type="ECO:0000256" key="8">
    <source>
        <dbReference type="ARBA" id="ARBA00023179"/>
    </source>
</evidence>
<dbReference type="FunFam" id="1.20.5.340:FF:000035">
    <property type="entry name" value="Paramyosin, long form"/>
    <property type="match status" value="1"/>
</dbReference>
<dbReference type="GO" id="GO:0030239">
    <property type="term" value="P:myofibril assembly"/>
    <property type="evidence" value="ECO:0007669"/>
    <property type="project" value="UniProtKB-ARBA"/>
</dbReference>
<evidence type="ECO:0000256" key="2">
    <source>
        <dbReference type="ARBA" id="ARBA00008447"/>
    </source>
</evidence>
<dbReference type="Gene3D" id="1.20.5.370">
    <property type="match status" value="1"/>
</dbReference>
<evidence type="ECO:0000256" key="5">
    <source>
        <dbReference type="ARBA" id="ARBA00023054"/>
    </source>
</evidence>
<dbReference type="InterPro" id="IPR014751">
    <property type="entry name" value="XRCC4-like_C"/>
</dbReference>
<dbReference type="GO" id="GO:0032982">
    <property type="term" value="C:myosin filament"/>
    <property type="evidence" value="ECO:0007669"/>
    <property type="project" value="UniProtKB-KW"/>
</dbReference>
<reference evidence="12" key="1">
    <citation type="journal article" date="2013" name="Genome Biol.">
        <title>Draft genome of the mountain pine beetle, Dendroctonus ponderosae Hopkins, a major forest pest.</title>
        <authorList>
            <person name="Keeling C.I."/>
            <person name="Yuen M.M."/>
            <person name="Liao N.Y."/>
            <person name="Docking T.R."/>
            <person name="Chan S.K."/>
            <person name="Taylor G.A."/>
            <person name="Palmquist D.L."/>
            <person name="Jackman S.D."/>
            <person name="Nguyen A."/>
            <person name="Li M."/>
            <person name="Henderson H."/>
            <person name="Janes J.K."/>
            <person name="Zhao Y."/>
            <person name="Pandoh P."/>
            <person name="Moore R."/>
            <person name="Sperling F.A."/>
            <person name="Huber D.P."/>
            <person name="Birol I."/>
            <person name="Jones S.J."/>
            <person name="Bohlmann J."/>
        </authorList>
    </citation>
    <scope>NUCLEOTIDE SEQUENCE</scope>
</reference>
<feature type="coiled-coil region" evidence="10">
    <location>
        <begin position="130"/>
        <end position="874"/>
    </location>
</feature>
<sequence length="900" mass="104357">MASSSAVARSSKYSYRSSGAQGGSADVSIEYSADLTALSRLEDKIRLLQDDLEVERELRSRIEREKADLSVQVIQLSERLEEAEGGAESQFEINKKRDTELLKLRKLLEDVHIESEETAAILKKKHQEIVVDFQDQIDTLAKAKSRAEKEKSKFQSEVYELLSQVESVNKERLISVKHAEKLEITINELNIRIEELNRTVVDITSHKQRLSQENIELTKEVQDIKVNLENVIYLKSQLAGQLDDARRRAEDDERRRSILEANLHQVEIELESIRVQLEEESEARLDLERQLVKSQGEVQVWKSKFESEAAARAEEVEELRRKFSARIQEQEEHIEALLVKVNNLEKQKSRLQSEVEVLIIDLEKANNTARELQKRVEQLERINIDLKSRLDETVQLYEQSQRDLRTKVSELQRTVHELDKTRELKDALVRENKKLAGKHCDNHQNVRFSQRNNSNLDDLGDAKATISELTRRLHEMELELRRLENEREELTAAYKEAEAGRKAEEQRSQRLSAELAQFRHEAEKRLAEKDEEIEAIRKATSIEIEQLNARVVEAETRLKTEVTRIKKKLQIQITELEMSLDSANKTNLNLQQTIKKQSFQLTEIQAHYEEIQRQLQVTLDQLSVASRRVQALTAEAEEIRGNYESALRGKKHAEQLYEEASTRINELTTINVNIASSRAKIEQELSTVVADYDEITKELRISDERYQRVQAELKHTVEILHDEQERIVKIEAIKKSLEIEVKNLSIRLEEVEANAIVGGKRIITKLEARINDIESELDEEKRRHAETIKILRKKERTVKEVMIQCEEDQKNIALLQETLDKANQKVVLFKRQLQEHEGVSQQSVTRVRRFQRELEAAEDRADTAESSLSLIRAKHRTFVTTSSVPGSQVYLVQESRQAEL</sequence>
<proteinExistence type="inferred from homology"/>
<feature type="non-terminal residue" evidence="12">
    <location>
        <position position="1"/>
    </location>
</feature>
<feature type="region of interest" description="Disordered" evidence="11">
    <location>
        <begin position="1"/>
        <end position="24"/>
    </location>
</feature>
<dbReference type="InterPro" id="IPR002928">
    <property type="entry name" value="Myosin_tail"/>
</dbReference>
<dbReference type="SUPFAM" id="SSF57997">
    <property type="entry name" value="Tropomyosin"/>
    <property type="match status" value="1"/>
</dbReference>
<dbReference type="AlphaFoldDB" id="N6URC7"/>
<evidence type="ECO:0000313" key="12">
    <source>
        <dbReference type="EMBL" id="ENN81307.1"/>
    </source>
</evidence>
<dbReference type="EMBL" id="KB740120">
    <property type="protein sequence ID" value="ENN81307.1"/>
    <property type="molecule type" value="Genomic_DNA"/>
</dbReference>
<feature type="compositionally biased region" description="Low complexity" evidence="11">
    <location>
        <begin position="1"/>
        <end position="19"/>
    </location>
</feature>
<keyword evidence="6" id="KW-0518">Myosin</keyword>
<dbReference type="PANTHER" id="PTHR46349">
    <property type="entry name" value="CINGULIN-LIKE PROTEIN 1-RELATED"/>
    <property type="match status" value="1"/>
</dbReference>
<evidence type="ECO:0000256" key="7">
    <source>
        <dbReference type="ARBA" id="ARBA00023175"/>
    </source>
</evidence>
<comment type="function">
    <text evidence="9">Paramyosin is a major structural component of many thick filaments isolated from invertebrate muscles.</text>
</comment>
<dbReference type="HOGENOM" id="CLU_000192_13_6_1"/>
<dbReference type="GO" id="GO:0030016">
    <property type="term" value="C:myofibril"/>
    <property type="evidence" value="ECO:0007669"/>
    <property type="project" value="UniProtKB-SubCell"/>
</dbReference>
<keyword evidence="5 10" id="KW-0175">Coiled coil</keyword>
<organism evidence="12">
    <name type="scientific">Dendroctonus ponderosae</name>
    <name type="common">Mountain pine beetle</name>
    <dbReference type="NCBI Taxonomy" id="77166"/>
    <lineage>
        <taxon>Eukaryota</taxon>
        <taxon>Metazoa</taxon>
        <taxon>Ecdysozoa</taxon>
        <taxon>Arthropoda</taxon>
        <taxon>Hexapoda</taxon>
        <taxon>Insecta</taxon>
        <taxon>Pterygota</taxon>
        <taxon>Neoptera</taxon>
        <taxon>Endopterygota</taxon>
        <taxon>Coleoptera</taxon>
        <taxon>Polyphaga</taxon>
        <taxon>Cucujiformia</taxon>
        <taxon>Curculionidae</taxon>
        <taxon>Scolytinae</taxon>
        <taxon>Dendroctonus</taxon>
    </lineage>
</organism>
<evidence type="ECO:0000256" key="3">
    <source>
        <dbReference type="ARBA" id="ARBA00022433"/>
    </source>
</evidence>
<evidence type="ECO:0000256" key="9">
    <source>
        <dbReference type="ARBA" id="ARBA00049580"/>
    </source>
</evidence>
<protein>
    <submittedName>
        <fullName evidence="12">Uncharacterized protein</fullName>
    </submittedName>
</protein>
<dbReference type="SUPFAM" id="SSF90257">
    <property type="entry name" value="Myosin rod fragments"/>
    <property type="match status" value="2"/>
</dbReference>
<keyword evidence="3" id="KW-0787">Thick filament</keyword>
<dbReference type="Gene3D" id="1.20.5.340">
    <property type="match status" value="2"/>
</dbReference>
<dbReference type="OrthoDB" id="2018427at2759"/>
<dbReference type="Pfam" id="PF01576">
    <property type="entry name" value="Myosin_tail_1"/>
    <property type="match status" value="1"/>
</dbReference>
<dbReference type="GO" id="GO:0005923">
    <property type="term" value="C:bicellular tight junction"/>
    <property type="evidence" value="ECO:0007669"/>
    <property type="project" value="TreeGrafter"/>
</dbReference>
<keyword evidence="8" id="KW-0514">Muscle protein</keyword>
<comment type="similarity">
    <text evidence="2">Belongs to the paramyosin family.</text>
</comment>
<dbReference type="GO" id="GO:0016459">
    <property type="term" value="C:myosin complex"/>
    <property type="evidence" value="ECO:0007669"/>
    <property type="project" value="UniProtKB-KW"/>
</dbReference>
<dbReference type="OMA" id="HYDEVHR"/>